<feature type="domain" description="Ketoreductase" evidence="3">
    <location>
        <begin position="3"/>
        <end position="166"/>
    </location>
</feature>
<name>A0A7H0VFG3_9FLAO</name>
<accession>A0A7H0VFG3</accession>
<dbReference type="CDD" id="cd05233">
    <property type="entry name" value="SDR_c"/>
    <property type="match status" value="1"/>
</dbReference>
<comment type="similarity">
    <text evidence="1">Belongs to the short-chain dehydrogenases/reductases (SDR) family.</text>
</comment>
<organism evidence="4 5">
    <name type="scientific">Croceimicrobium hydrocarbonivorans</name>
    <dbReference type="NCBI Taxonomy" id="2761580"/>
    <lineage>
        <taxon>Bacteria</taxon>
        <taxon>Pseudomonadati</taxon>
        <taxon>Bacteroidota</taxon>
        <taxon>Flavobacteriia</taxon>
        <taxon>Flavobacteriales</taxon>
        <taxon>Owenweeksiaceae</taxon>
        <taxon>Croceimicrobium</taxon>
    </lineage>
</organism>
<dbReference type="InterPro" id="IPR057326">
    <property type="entry name" value="KR_dom"/>
</dbReference>
<evidence type="ECO:0000256" key="2">
    <source>
        <dbReference type="ARBA" id="ARBA00023002"/>
    </source>
</evidence>
<dbReference type="PANTHER" id="PTHR43477:SF1">
    <property type="entry name" value="DIHYDROANTICAPSIN 7-DEHYDROGENASE"/>
    <property type="match status" value="1"/>
</dbReference>
<dbReference type="RefSeq" id="WP_210758988.1">
    <property type="nucleotide sequence ID" value="NZ_CP060139.1"/>
</dbReference>
<dbReference type="SMART" id="SM00822">
    <property type="entry name" value="PKS_KR"/>
    <property type="match status" value="1"/>
</dbReference>
<keyword evidence="5" id="KW-1185">Reference proteome</keyword>
<evidence type="ECO:0000313" key="4">
    <source>
        <dbReference type="EMBL" id="QNR24461.1"/>
    </source>
</evidence>
<proteinExistence type="inferred from homology"/>
<dbReference type="SUPFAM" id="SSF51735">
    <property type="entry name" value="NAD(P)-binding Rossmann-fold domains"/>
    <property type="match status" value="1"/>
</dbReference>
<evidence type="ECO:0000313" key="5">
    <source>
        <dbReference type="Proteomes" id="UP000516305"/>
    </source>
</evidence>
<dbReference type="KEGG" id="chyd:H4K34_01060"/>
<keyword evidence="2" id="KW-0560">Oxidoreductase</keyword>
<dbReference type="PANTHER" id="PTHR43477">
    <property type="entry name" value="DIHYDROANTICAPSIN 7-DEHYDROGENASE"/>
    <property type="match status" value="1"/>
</dbReference>
<evidence type="ECO:0000259" key="3">
    <source>
        <dbReference type="SMART" id="SM00822"/>
    </source>
</evidence>
<dbReference type="Proteomes" id="UP000516305">
    <property type="component" value="Chromosome"/>
</dbReference>
<dbReference type="InterPro" id="IPR002347">
    <property type="entry name" value="SDR_fam"/>
</dbReference>
<dbReference type="EMBL" id="CP060139">
    <property type="protein sequence ID" value="QNR24461.1"/>
    <property type="molecule type" value="Genomic_DNA"/>
</dbReference>
<evidence type="ECO:0000256" key="1">
    <source>
        <dbReference type="ARBA" id="ARBA00006484"/>
    </source>
</evidence>
<protein>
    <submittedName>
        <fullName evidence="4">SDR family oxidoreductase</fullName>
    </submittedName>
</protein>
<reference evidence="4 5" key="1">
    <citation type="submission" date="2020-08" db="EMBL/GenBank/DDBJ databases">
        <title>Croceimicrobium hydrocarbonivorans gen. nov., sp. nov., a novel marine bacterium isolated from a bacterial consortium that degrades polyethylene terephthalate.</title>
        <authorList>
            <person name="Liu R."/>
        </authorList>
    </citation>
    <scope>NUCLEOTIDE SEQUENCE [LARGE SCALE GENOMIC DNA]</scope>
    <source>
        <strain evidence="4 5">A20-9</strain>
    </source>
</reference>
<dbReference type="Gene3D" id="3.40.50.720">
    <property type="entry name" value="NAD(P)-binding Rossmann-like Domain"/>
    <property type="match status" value="1"/>
</dbReference>
<dbReference type="PRINTS" id="PR00081">
    <property type="entry name" value="GDHRDH"/>
</dbReference>
<dbReference type="Pfam" id="PF13561">
    <property type="entry name" value="adh_short_C2"/>
    <property type="match status" value="1"/>
</dbReference>
<gene>
    <name evidence="4" type="ORF">H4K34_01060</name>
</gene>
<sequence length="231" mass="24895">MAKNYLIVGGGSGIGKVIAERLAAEGNQVWAFSRSIEESERRLGIISRNFDVLNDEGLPDIGEVIDGLVYCPGSIQLKPFERISLDAFRADLEINYLGAIKVLQQALPLLKKSDSASVVLFSTVAVQNGLPFHSSISGAKGAVEGLCRSLAAEYAPKIRFNAIAPSLTDTPLAQALLSNDRKREANADRHPLKRVGQPEDMAEMALFLLSEKSSWISGQVLKVDGGMSAIR</sequence>
<dbReference type="AlphaFoldDB" id="A0A7H0VFG3"/>
<dbReference type="GO" id="GO:0016491">
    <property type="term" value="F:oxidoreductase activity"/>
    <property type="evidence" value="ECO:0007669"/>
    <property type="project" value="UniProtKB-KW"/>
</dbReference>
<dbReference type="InterPro" id="IPR036291">
    <property type="entry name" value="NAD(P)-bd_dom_sf"/>
</dbReference>
<dbReference type="InterPro" id="IPR051122">
    <property type="entry name" value="SDR_DHRS6-like"/>
</dbReference>